<proteinExistence type="predicted"/>
<dbReference type="Gene3D" id="1.10.8.380">
    <property type="entry name" value="Uncharacterised protein PF01937, DUF89, domain 1"/>
    <property type="match status" value="1"/>
</dbReference>
<dbReference type="EMBL" id="CP002175">
    <property type="protein sequence ID" value="ADO77344.1"/>
    <property type="molecule type" value="Genomic_DNA"/>
</dbReference>
<reference evidence="3" key="1">
    <citation type="submission" date="2010-10" db="EMBL/GenBank/DDBJ databases">
        <title>The complete genome of Halanaerobium praevalens DSM 2228.</title>
        <authorList>
            <consortium name="US DOE Joint Genome Institute (JGI-PGF)"/>
            <person name="Lucas S."/>
            <person name="Copeland A."/>
            <person name="Lapidus A."/>
            <person name="Glavina del Rio T."/>
            <person name="Dalin E."/>
            <person name="Tice H."/>
            <person name="Bruce D."/>
            <person name="Goodwin L."/>
            <person name="Pitluck S."/>
            <person name="Kyrpides N."/>
            <person name="Mavromatis K."/>
            <person name="Ivanova N."/>
            <person name="Ovchinnikova G."/>
            <person name="Chertkov O."/>
            <person name="Detter J.C."/>
            <person name="Han C."/>
            <person name="Larimer F."/>
            <person name="Land M."/>
            <person name="Hauser L."/>
            <person name="Markowitz V."/>
            <person name="Cheng J.-F."/>
            <person name="Hugenholtz P."/>
            <person name="Woyke T."/>
            <person name="Wu D."/>
            <person name="Tindall B."/>
            <person name="Pomrenke H.G."/>
            <person name="Brambilla E."/>
            <person name="Klenk H.-P."/>
            <person name="Eisen J.A."/>
        </authorList>
    </citation>
    <scope>NUCLEOTIDE SEQUENCE [LARGE SCALE GENOMIC DNA]</scope>
    <source>
        <strain evidence="3">ATCC 33744 / DSM 2228 / GSL</strain>
    </source>
</reference>
<dbReference type="InterPro" id="IPR002791">
    <property type="entry name" value="ARMT1-like_metal-bd"/>
</dbReference>
<feature type="domain" description="Damage-control phosphatase ARMT1-like metal-binding" evidence="1">
    <location>
        <begin position="4"/>
        <end position="277"/>
    </location>
</feature>
<evidence type="ECO:0000313" key="2">
    <source>
        <dbReference type="EMBL" id="ADO77344.1"/>
    </source>
</evidence>
<dbReference type="Gene3D" id="3.40.50.10880">
    <property type="entry name" value="Uncharacterised protein PF01937, DUF89, domain 3"/>
    <property type="match status" value="1"/>
</dbReference>
<evidence type="ECO:0000313" key="3">
    <source>
        <dbReference type="Proteomes" id="UP000006866"/>
    </source>
</evidence>
<dbReference type="PIRSF" id="PIRSF006593">
    <property type="entry name" value="UCP006593"/>
    <property type="match status" value="1"/>
</dbReference>
<keyword evidence="3" id="KW-1185">Reference proteome</keyword>
<dbReference type="Gene3D" id="1.10.285.20">
    <property type="entry name" value="Uncharacterised protein PF01937, DUF89, domain 2"/>
    <property type="match status" value="1"/>
</dbReference>
<evidence type="ECO:0000259" key="1">
    <source>
        <dbReference type="Pfam" id="PF01937"/>
    </source>
</evidence>
<gene>
    <name evidence="2" type="ordered locus">Hprae_1206</name>
</gene>
<dbReference type="InterPro" id="IPR014444">
    <property type="entry name" value="PH1575-like"/>
</dbReference>
<dbReference type="KEGG" id="hpk:Hprae_1206"/>
<accession>E3DM66</accession>
<protein>
    <recommendedName>
        <fullName evidence="1">Damage-control phosphatase ARMT1-like metal-binding domain-containing protein</fullName>
    </recommendedName>
</protein>
<dbReference type="Pfam" id="PF01937">
    <property type="entry name" value="ARMT1-like_dom"/>
    <property type="match status" value="1"/>
</dbReference>
<dbReference type="HOGENOM" id="CLU_071520_1_0_9"/>
<reference evidence="2 3" key="2">
    <citation type="journal article" date="2011" name="Stand. Genomic Sci.">
        <title>Complete genome sequence of the extremely halophilic Halanaerobium praevalens type strain (GSL).</title>
        <authorList>
            <person name="Ivanova N."/>
            <person name="Sikorski J."/>
            <person name="Chertkov O."/>
            <person name="Nolan M."/>
            <person name="Lucas S."/>
            <person name="Hammon N."/>
            <person name="Deshpande S."/>
            <person name="Cheng J.F."/>
            <person name="Tapia R."/>
            <person name="Han C."/>
            <person name="Goodwin L."/>
            <person name="Pitluck S."/>
            <person name="Huntemann M."/>
            <person name="Liolios K."/>
            <person name="Pagani I."/>
            <person name="Mavromatis K."/>
            <person name="Ovchinikova G."/>
            <person name="Pati A."/>
            <person name="Chen A."/>
            <person name="Palaniappan K."/>
            <person name="Land M."/>
            <person name="Hauser L."/>
            <person name="Brambilla E.M."/>
            <person name="Kannan K.P."/>
            <person name="Rohde M."/>
            <person name="Tindall B.J."/>
            <person name="Goker M."/>
            <person name="Detter J.C."/>
            <person name="Woyke T."/>
            <person name="Bristow J."/>
            <person name="Eisen J.A."/>
            <person name="Markowitz V."/>
            <person name="Hugenholtz P."/>
            <person name="Kyrpides N.C."/>
            <person name="Klenk H.P."/>
            <person name="Lapidus A."/>
        </authorList>
    </citation>
    <scope>NUCLEOTIDE SEQUENCE [LARGE SCALE GENOMIC DNA]</scope>
    <source>
        <strain evidence="3">ATCC 33744 / DSM 2228 / GSL</strain>
    </source>
</reference>
<dbReference type="Proteomes" id="UP000006866">
    <property type="component" value="Chromosome"/>
</dbReference>
<dbReference type="eggNOG" id="COG1578">
    <property type="taxonomic scope" value="Bacteria"/>
</dbReference>
<name>E3DM66_HALPG</name>
<dbReference type="AlphaFoldDB" id="E3DM66"/>
<dbReference type="STRING" id="572479.Hprae_1206"/>
<dbReference type="SUPFAM" id="SSF111321">
    <property type="entry name" value="AF1104-like"/>
    <property type="match status" value="1"/>
</dbReference>
<dbReference type="InterPro" id="IPR036075">
    <property type="entry name" value="ARMT-1-like_metal-bd_sf"/>
</dbReference>
<dbReference type="PATRIC" id="fig|572479.3.peg.1218"/>
<organism evidence="2 3">
    <name type="scientific">Halanaerobium praevalens (strain ATCC 33744 / DSM 2228 / GSL)</name>
    <dbReference type="NCBI Taxonomy" id="572479"/>
    <lineage>
        <taxon>Bacteria</taxon>
        <taxon>Bacillati</taxon>
        <taxon>Bacillota</taxon>
        <taxon>Clostridia</taxon>
        <taxon>Halanaerobiales</taxon>
        <taxon>Halanaerobiaceae</taxon>
        <taxon>Halanaerobium</taxon>
    </lineage>
</organism>
<dbReference type="OrthoDB" id="9796465at2"/>
<sequence>MGIKYDCFPCLFKQFLESARMANDDEEFVKEILRKYSQMLPDLMESDFGSAVISAEVQAYITELSGIRDPYRKFKQEKLEIAKKLLPLFKAEIKKADDPLLITLLISALGNSKDKNFDFKQTDSIDLAQILNEKFNYNDYQNFKADLKNAAKILFIADNTGEALFDKLLLAQLKKYDVEIKYAVRECPILNDITMEEAQKLTIDEYAEIINSGSRTPGMPMEAATAEFEAEYQNADLIISKGQGNLETLFEKEKGIYFLLKAKCALIADSLGVKKNDFIFIRH</sequence>